<evidence type="ECO:0000256" key="5">
    <source>
        <dbReference type="ARBA" id="ARBA00023002"/>
    </source>
</evidence>
<protein>
    <recommendedName>
        <fullName evidence="13">Cytochrome P450</fullName>
    </recommendedName>
</protein>
<dbReference type="FunFam" id="1.10.630.10:FF:000182">
    <property type="entry name" value="Cytochrome P450 3A4"/>
    <property type="match status" value="1"/>
</dbReference>
<dbReference type="GO" id="GO:0004497">
    <property type="term" value="F:monooxygenase activity"/>
    <property type="evidence" value="ECO:0007669"/>
    <property type="project" value="UniProtKB-KW"/>
</dbReference>
<dbReference type="PANTHER" id="PTHR24292:SF102">
    <property type="entry name" value="CYTOCHROME P450 FAMILY-RELATED"/>
    <property type="match status" value="1"/>
</dbReference>
<dbReference type="STRING" id="34508.A0A4U5MKH7"/>
<dbReference type="InterPro" id="IPR036396">
    <property type="entry name" value="Cyt_P450_sf"/>
</dbReference>
<dbReference type="Gene3D" id="1.10.630.10">
    <property type="entry name" value="Cytochrome P450"/>
    <property type="match status" value="1"/>
</dbReference>
<accession>A0A4U5MKH7</accession>
<dbReference type="GO" id="GO:0016705">
    <property type="term" value="F:oxidoreductase activity, acting on paired donors, with incorporation or reduction of molecular oxygen"/>
    <property type="evidence" value="ECO:0007669"/>
    <property type="project" value="InterPro"/>
</dbReference>
<keyword evidence="10" id="KW-0732">Signal</keyword>
<reference evidence="11 12" key="1">
    <citation type="journal article" date="2015" name="Genome Biol.">
        <title>Comparative genomics of Steinernema reveals deeply conserved gene regulatory networks.</title>
        <authorList>
            <person name="Dillman A.R."/>
            <person name="Macchietto M."/>
            <person name="Porter C.F."/>
            <person name="Rogers A."/>
            <person name="Williams B."/>
            <person name="Antoshechkin I."/>
            <person name="Lee M.M."/>
            <person name="Goodwin Z."/>
            <person name="Lu X."/>
            <person name="Lewis E.E."/>
            <person name="Goodrich-Blair H."/>
            <person name="Stock S.P."/>
            <person name="Adams B.J."/>
            <person name="Sternberg P.W."/>
            <person name="Mortazavi A."/>
        </authorList>
    </citation>
    <scope>NUCLEOTIDE SEQUENCE [LARGE SCALE GENOMIC DNA]</scope>
    <source>
        <strain evidence="11 12">ALL</strain>
    </source>
</reference>
<evidence type="ECO:0000256" key="1">
    <source>
        <dbReference type="ARBA" id="ARBA00001971"/>
    </source>
</evidence>
<keyword evidence="6 8" id="KW-0408">Iron</keyword>
<comment type="similarity">
    <text evidence="2 9">Belongs to the cytochrome P450 family.</text>
</comment>
<dbReference type="PANTHER" id="PTHR24292">
    <property type="entry name" value="CYTOCHROME P450"/>
    <property type="match status" value="1"/>
</dbReference>
<dbReference type="EMBL" id="AZBU02000007">
    <property type="protein sequence ID" value="TKR69949.1"/>
    <property type="molecule type" value="Genomic_DNA"/>
</dbReference>
<dbReference type="GO" id="GO:0005506">
    <property type="term" value="F:iron ion binding"/>
    <property type="evidence" value="ECO:0007669"/>
    <property type="project" value="InterPro"/>
</dbReference>
<evidence type="ECO:0000256" key="7">
    <source>
        <dbReference type="ARBA" id="ARBA00023033"/>
    </source>
</evidence>
<keyword evidence="5 9" id="KW-0560">Oxidoreductase</keyword>
<feature type="signal peptide" evidence="10">
    <location>
        <begin position="1"/>
        <end position="17"/>
    </location>
</feature>
<dbReference type="InterPro" id="IPR002401">
    <property type="entry name" value="Cyt_P450_E_grp-I"/>
</dbReference>
<reference evidence="11 12" key="2">
    <citation type="journal article" date="2019" name="G3 (Bethesda)">
        <title>Hybrid Assembly of the Genome of the Entomopathogenic Nematode Steinernema carpocapsae Identifies the X-Chromosome.</title>
        <authorList>
            <person name="Serra L."/>
            <person name="Macchietto M."/>
            <person name="Macias-Munoz A."/>
            <person name="McGill C.J."/>
            <person name="Rodriguez I.M."/>
            <person name="Rodriguez B."/>
            <person name="Murad R."/>
            <person name="Mortazavi A."/>
        </authorList>
    </citation>
    <scope>NUCLEOTIDE SEQUENCE [LARGE SCALE GENOMIC DNA]</scope>
    <source>
        <strain evidence="11 12">ALL</strain>
    </source>
</reference>
<dbReference type="GO" id="GO:0020037">
    <property type="term" value="F:heme binding"/>
    <property type="evidence" value="ECO:0007669"/>
    <property type="project" value="InterPro"/>
</dbReference>
<evidence type="ECO:0000313" key="11">
    <source>
        <dbReference type="EMBL" id="TKR69949.1"/>
    </source>
</evidence>
<comment type="cofactor">
    <cofactor evidence="1 8">
        <name>heme</name>
        <dbReference type="ChEBI" id="CHEBI:30413"/>
    </cofactor>
</comment>
<keyword evidence="3 8" id="KW-0349">Heme</keyword>
<dbReference type="OrthoDB" id="2789670at2759"/>
<evidence type="ECO:0000256" key="3">
    <source>
        <dbReference type="ARBA" id="ARBA00022617"/>
    </source>
</evidence>
<dbReference type="PRINTS" id="PR00385">
    <property type="entry name" value="P450"/>
</dbReference>
<feature type="chain" id="PRO_5020309874" description="Cytochrome P450" evidence="10">
    <location>
        <begin position="18"/>
        <end position="517"/>
    </location>
</feature>
<dbReference type="InterPro" id="IPR017972">
    <property type="entry name" value="Cyt_P450_CS"/>
</dbReference>
<dbReference type="Proteomes" id="UP000298663">
    <property type="component" value="Unassembled WGS sequence"/>
</dbReference>
<dbReference type="SUPFAM" id="SSF48264">
    <property type="entry name" value="Cytochrome P450"/>
    <property type="match status" value="1"/>
</dbReference>
<evidence type="ECO:0000256" key="6">
    <source>
        <dbReference type="ARBA" id="ARBA00023004"/>
    </source>
</evidence>
<name>A0A4U5MKH7_STECR</name>
<dbReference type="InterPro" id="IPR050476">
    <property type="entry name" value="Insect_CytP450_Detox"/>
</dbReference>
<keyword evidence="7 9" id="KW-0503">Monooxygenase</keyword>
<keyword evidence="4 8" id="KW-0479">Metal-binding</keyword>
<proteinExistence type="inferred from homology"/>
<evidence type="ECO:0000256" key="2">
    <source>
        <dbReference type="ARBA" id="ARBA00010617"/>
    </source>
</evidence>
<dbReference type="Pfam" id="PF00067">
    <property type="entry name" value="p450"/>
    <property type="match status" value="1"/>
</dbReference>
<feature type="binding site" description="axial binding residue" evidence="8">
    <location>
        <position position="464"/>
    </location>
    <ligand>
        <name>heme</name>
        <dbReference type="ChEBI" id="CHEBI:30413"/>
    </ligand>
    <ligandPart>
        <name>Fe</name>
        <dbReference type="ChEBI" id="CHEBI:18248"/>
    </ligandPart>
</feature>
<keyword evidence="12" id="KW-1185">Reference proteome</keyword>
<dbReference type="InterPro" id="IPR001128">
    <property type="entry name" value="Cyt_P450"/>
</dbReference>
<comment type="caution">
    <text evidence="11">The sequence shown here is derived from an EMBL/GenBank/DDBJ whole genome shotgun (WGS) entry which is preliminary data.</text>
</comment>
<dbReference type="PRINTS" id="PR00463">
    <property type="entry name" value="EP450I"/>
</dbReference>
<evidence type="ECO:0000256" key="8">
    <source>
        <dbReference type="PIRSR" id="PIRSR602401-1"/>
    </source>
</evidence>
<dbReference type="AlphaFoldDB" id="A0A4U5MKH7"/>
<evidence type="ECO:0008006" key="13">
    <source>
        <dbReference type="Google" id="ProtNLM"/>
    </source>
</evidence>
<evidence type="ECO:0000256" key="9">
    <source>
        <dbReference type="RuleBase" id="RU000461"/>
    </source>
</evidence>
<sequence>MILLLVLLGVAAYAAYSFSKHRIEYWERHGVVGPKPTIFFGNFREIFNKTAGRNSVLQIYDWTKQFGKVYGFQEGWKNVLVISDLDMLYEIFVKKFESFHARKLYPLSPDSDTSADIDLFHAHGGKWKRIRTLSTPTFATINLKNVMPTVVHSIDVMLEFMDKKAQTGEDFNIHEHFQEFSLDGISRIALGQKGTRQFNNPNLNKIREVFRGAPNTFLHTASATVPYFQPVFRTLLFSLFRYGIIRNPFGELMDQLNKAVKLRKEAHARGEKEEIDEFGVKRVDFIDFFLEVESDEQLDVTKFKMSGMRVIKKLALSEIGCNCLLFLLAGFDTTANTLGFTAYCLAKSPETQARLREEIEEVVGSDELSYEHLGKLRFMENVVKEALRLYPVASFANSRNCTETTTVGDMTIEKGTFVQADTFAIHRNKKLWGEDADEFIPDRWTVERSHQAAWLSFGIGPRMCVGMRLANMISKLVLVKVLSKFELIASPRIDEEFGMIGGSVLMPKAVLVQLKAR</sequence>
<evidence type="ECO:0000313" key="12">
    <source>
        <dbReference type="Proteomes" id="UP000298663"/>
    </source>
</evidence>
<evidence type="ECO:0000256" key="10">
    <source>
        <dbReference type="SAM" id="SignalP"/>
    </source>
</evidence>
<dbReference type="PROSITE" id="PS00086">
    <property type="entry name" value="CYTOCHROME_P450"/>
    <property type="match status" value="1"/>
</dbReference>
<gene>
    <name evidence="11" type="ORF">L596_022032</name>
</gene>
<evidence type="ECO:0000256" key="4">
    <source>
        <dbReference type="ARBA" id="ARBA00022723"/>
    </source>
</evidence>
<organism evidence="11 12">
    <name type="scientific">Steinernema carpocapsae</name>
    <name type="common">Entomopathogenic nematode</name>
    <dbReference type="NCBI Taxonomy" id="34508"/>
    <lineage>
        <taxon>Eukaryota</taxon>
        <taxon>Metazoa</taxon>
        <taxon>Ecdysozoa</taxon>
        <taxon>Nematoda</taxon>
        <taxon>Chromadorea</taxon>
        <taxon>Rhabditida</taxon>
        <taxon>Tylenchina</taxon>
        <taxon>Panagrolaimomorpha</taxon>
        <taxon>Strongyloidoidea</taxon>
        <taxon>Steinernematidae</taxon>
        <taxon>Steinernema</taxon>
    </lineage>
</organism>